<comment type="catalytic activity">
    <reaction evidence="1 8 9">
        <text>Release of N-terminal amino acids, preferentially methionine, from peptides and arylamides.</text>
        <dbReference type="EC" id="3.4.11.18"/>
    </reaction>
</comment>
<proteinExistence type="inferred from homology"/>
<dbReference type="GO" id="GO:0004239">
    <property type="term" value="F:initiator methionyl aminopeptidase activity"/>
    <property type="evidence" value="ECO:0007669"/>
    <property type="project" value="UniProtKB-UniRule"/>
</dbReference>
<dbReference type="CDD" id="cd01088">
    <property type="entry name" value="MetAP2"/>
    <property type="match status" value="1"/>
</dbReference>
<evidence type="ECO:0000256" key="5">
    <source>
        <dbReference type="ARBA" id="ARBA00022670"/>
    </source>
</evidence>
<evidence type="ECO:0000256" key="4">
    <source>
        <dbReference type="ARBA" id="ARBA00022490"/>
    </source>
</evidence>
<feature type="binding site" evidence="8">
    <location>
        <position position="443"/>
    </location>
    <ligand>
        <name>a divalent metal cation</name>
        <dbReference type="ChEBI" id="CHEBI:60240"/>
        <label>2</label>
        <note>catalytic</note>
    </ligand>
</feature>
<evidence type="ECO:0000256" key="10">
    <source>
        <dbReference type="SAM" id="MobiDB-lite"/>
    </source>
</evidence>
<evidence type="ECO:0000313" key="12">
    <source>
        <dbReference type="EMBL" id="TKA75537.1"/>
    </source>
</evidence>
<accession>A0A4U0XHD7</accession>
<feature type="binding site" evidence="8">
    <location>
        <position position="321"/>
    </location>
    <ligand>
        <name>substrate</name>
    </ligand>
</feature>
<dbReference type="InterPro" id="IPR002468">
    <property type="entry name" value="Pept_M24A_MAP2"/>
</dbReference>
<dbReference type="SUPFAM" id="SSF46785">
    <property type="entry name" value="Winged helix' DNA-binding domain"/>
    <property type="match status" value="1"/>
</dbReference>
<keyword evidence="5 8" id="KW-0645">Protease</keyword>
<dbReference type="InterPro" id="IPR000994">
    <property type="entry name" value="Pept_M24"/>
</dbReference>
<feature type="binding site" evidence="8">
    <location>
        <position position="244"/>
    </location>
    <ligand>
        <name>a divalent metal cation</name>
        <dbReference type="ChEBI" id="CHEBI:60240"/>
        <label>2</label>
        <note>catalytic</note>
    </ligand>
</feature>
<dbReference type="PROSITE" id="PS01202">
    <property type="entry name" value="MAP_2"/>
    <property type="match status" value="1"/>
</dbReference>
<evidence type="ECO:0000256" key="2">
    <source>
        <dbReference type="ARBA" id="ARBA00001954"/>
    </source>
</evidence>
<dbReference type="Pfam" id="PF00557">
    <property type="entry name" value="Peptidase_M24"/>
    <property type="match status" value="1"/>
</dbReference>
<keyword evidence="4 8" id="KW-0963">Cytoplasm</keyword>
<feature type="compositionally biased region" description="Basic residues" evidence="10">
    <location>
        <begin position="71"/>
        <end position="86"/>
    </location>
</feature>
<feature type="binding site" evidence="8">
    <location>
        <position position="233"/>
    </location>
    <ligand>
        <name>a divalent metal cation</name>
        <dbReference type="ChEBI" id="CHEBI:60240"/>
        <label>1</label>
    </ligand>
</feature>
<evidence type="ECO:0000256" key="6">
    <source>
        <dbReference type="ARBA" id="ARBA00022723"/>
    </source>
</evidence>
<feature type="binding site" evidence="8">
    <location>
        <position position="313"/>
    </location>
    <ligand>
        <name>a divalent metal cation</name>
        <dbReference type="ChEBI" id="CHEBI:60240"/>
        <label>2</label>
        <note>catalytic</note>
    </ligand>
</feature>
<dbReference type="OrthoDB" id="7848262at2759"/>
<feature type="region of interest" description="Disordered" evidence="10">
    <location>
        <begin position="1"/>
        <end position="101"/>
    </location>
</feature>
<feature type="domain" description="Peptidase M24" evidence="11">
    <location>
        <begin position="144"/>
        <end position="362"/>
    </location>
</feature>
<comment type="caution">
    <text evidence="12">The sequence shown here is derived from an EMBL/GenBank/DDBJ whole genome shotgun (WGS) entry which is preliminary data.</text>
</comment>
<keyword evidence="13" id="KW-1185">Reference proteome</keyword>
<dbReference type="PANTHER" id="PTHR45777">
    <property type="entry name" value="METHIONINE AMINOPEPTIDASE 2"/>
    <property type="match status" value="1"/>
</dbReference>
<keyword evidence="3 8" id="KW-0031">Aminopeptidase</keyword>
<reference evidence="12 13" key="1">
    <citation type="submission" date="2017-03" db="EMBL/GenBank/DDBJ databases">
        <title>Genomes of endolithic fungi from Antarctica.</title>
        <authorList>
            <person name="Coleine C."/>
            <person name="Masonjones S."/>
            <person name="Stajich J.E."/>
        </authorList>
    </citation>
    <scope>NUCLEOTIDE SEQUENCE [LARGE SCALE GENOMIC DNA]</scope>
    <source>
        <strain evidence="12 13">CCFEE 5184</strain>
    </source>
</reference>
<feature type="binding site" evidence="8">
    <location>
        <position position="443"/>
    </location>
    <ligand>
        <name>a divalent metal cation</name>
        <dbReference type="ChEBI" id="CHEBI:60240"/>
        <label>1</label>
    </ligand>
</feature>
<feature type="binding site" evidence="8">
    <location>
        <position position="346"/>
    </location>
    <ligand>
        <name>a divalent metal cation</name>
        <dbReference type="ChEBI" id="CHEBI:60240"/>
        <label>2</label>
        <note>catalytic</note>
    </ligand>
</feature>
<dbReference type="GO" id="GO:0070006">
    <property type="term" value="F:metalloaminopeptidase activity"/>
    <property type="evidence" value="ECO:0007669"/>
    <property type="project" value="UniProtKB-UniRule"/>
</dbReference>
<dbReference type="InterPro" id="IPR050247">
    <property type="entry name" value="Met_Aminopeptidase_Type2"/>
</dbReference>
<dbReference type="HAMAP" id="MF_03175">
    <property type="entry name" value="MetAP_2_euk"/>
    <property type="match status" value="1"/>
</dbReference>
<dbReference type="GO" id="GO:0006508">
    <property type="term" value="P:proteolysis"/>
    <property type="evidence" value="ECO:0007669"/>
    <property type="project" value="UniProtKB-KW"/>
</dbReference>
<dbReference type="STRING" id="329884.A0A4U0XHD7"/>
<gene>
    <name evidence="12" type="ORF">B0A55_03528</name>
</gene>
<evidence type="ECO:0000259" key="11">
    <source>
        <dbReference type="Pfam" id="PF00557"/>
    </source>
</evidence>
<dbReference type="PRINTS" id="PR00599">
    <property type="entry name" value="MAPEPTIDASE"/>
</dbReference>
<dbReference type="GO" id="GO:0046872">
    <property type="term" value="F:metal ion binding"/>
    <property type="evidence" value="ECO:0007669"/>
    <property type="project" value="UniProtKB-UniRule"/>
</dbReference>
<keyword evidence="7 8" id="KW-0378">Hydrolase</keyword>
<dbReference type="AlphaFoldDB" id="A0A4U0XHD7"/>
<feature type="binding site" evidence="8">
    <location>
        <position position="212"/>
    </location>
    <ligand>
        <name>substrate</name>
    </ligand>
</feature>
<comment type="subcellular location">
    <subcellularLocation>
        <location evidence="8">Cytoplasm</location>
    </subcellularLocation>
</comment>
<dbReference type="PANTHER" id="PTHR45777:SF1">
    <property type="entry name" value="METHIONINE AMINOPEPTIDASE 2-2"/>
    <property type="match status" value="1"/>
</dbReference>
<dbReference type="Proteomes" id="UP000309340">
    <property type="component" value="Unassembled WGS sequence"/>
</dbReference>
<comment type="cofactor">
    <cofactor evidence="8">
        <name>Co(2+)</name>
        <dbReference type="ChEBI" id="CHEBI:48828"/>
    </cofactor>
    <cofactor evidence="8">
        <name>Zn(2+)</name>
        <dbReference type="ChEBI" id="CHEBI:29105"/>
    </cofactor>
    <cofactor evidence="8">
        <name>Mn(2+)</name>
        <dbReference type="ChEBI" id="CHEBI:29035"/>
    </cofactor>
    <cofactor evidence="8">
        <name>Fe(2+)</name>
        <dbReference type="ChEBI" id="CHEBI:29033"/>
    </cofactor>
    <text evidence="8">Binds 2 divalent metal cations per subunit. Has a high-affinity and a low affinity metal-binding site. The true nature of the physiological cofactor is under debate. The enzyme is active with cobalt, zinc, manganese or divalent iron ions. Most likely, methionine aminopeptidases function as mononuclear Fe(2+)-metalloproteases under physiological conditions, and the catalytically relevant metal-binding site has been assigned to the histidine-containing high-affinity site.</text>
</comment>
<evidence type="ECO:0000313" key="13">
    <source>
        <dbReference type="Proteomes" id="UP000309340"/>
    </source>
</evidence>
<feature type="compositionally biased region" description="Basic and acidic residues" evidence="10">
    <location>
        <begin position="1"/>
        <end position="12"/>
    </location>
</feature>
<comment type="cofactor">
    <cofactor evidence="2">
        <name>Fe(2+)</name>
        <dbReference type="ChEBI" id="CHEBI:29033"/>
    </cofactor>
</comment>
<dbReference type="EMBL" id="NAJQ01000190">
    <property type="protein sequence ID" value="TKA75537.1"/>
    <property type="molecule type" value="Genomic_DNA"/>
</dbReference>
<sequence length="462" mass="50341">MGSKTPEDHRQGPDPSSAHPIAALNPPKPAVASGLLPGVLEGQDEDGDDDGDNDKSAEPTLTLANGEPSKGNKKKKRKFSKKKAKKAQQTTPPRVPLADLFPNQQYPEGEIAEYAERNLQRTTAEEIRHLSAIKNMDAEFLNDYRKAAEVHRQVRQHVQTIAKPGISMSQLADEIEDGVRALTGHQALDTGDALKAGMGFPTGLSLNNVAAHWTPNPGTKEVILQYDDVLKVDFGVHVNGRIVDSAFTVAPNPVYENLLIAVKAATNTGLKEAGIDARISHISAAIQEVMESYEVELNGKTVPVKAVRGLSGHNILRYKIHGDKQVPFVKTKTSQRMEEGDVFAIETFGTTGTARLRDDLHVYGYGRNEGASLAGVHNHQASAKALLKTIDDNFGTLVFSKRYLERVGAKNYHLGMKSLISNGVVECYGPLVDVPGSYVAQFEHTVLLRPNFKEVISRGDDY</sequence>
<dbReference type="SUPFAM" id="SSF55920">
    <property type="entry name" value="Creatinase/aminopeptidase"/>
    <property type="match status" value="1"/>
</dbReference>
<dbReference type="EC" id="3.4.11.18" evidence="8"/>
<dbReference type="InterPro" id="IPR036390">
    <property type="entry name" value="WH_DNA-bd_sf"/>
</dbReference>
<comment type="similarity">
    <text evidence="8">Belongs to the peptidase M24A family. Methionine aminopeptidase eukaryotic type 2 subfamily.</text>
</comment>
<dbReference type="GO" id="GO:0005737">
    <property type="term" value="C:cytoplasm"/>
    <property type="evidence" value="ECO:0007669"/>
    <property type="project" value="UniProtKB-SubCell"/>
</dbReference>
<evidence type="ECO:0000256" key="1">
    <source>
        <dbReference type="ARBA" id="ARBA00000294"/>
    </source>
</evidence>
<dbReference type="NCBIfam" id="TIGR00501">
    <property type="entry name" value="met_pdase_II"/>
    <property type="match status" value="1"/>
</dbReference>
<dbReference type="Gene3D" id="3.90.230.10">
    <property type="entry name" value="Creatinase/methionine aminopeptidase superfamily"/>
    <property type="match status" value="1"/>
</dbReference>
<evidence type="ECO:0000256" key="8">
    <source>
        <dbReference type="HAMAP-Rule" id="MF_03175"/>
    </source>
</evidence>
<dbReference type="InterPro" id="IPR018349">
    <property type="entry name" value="Pept_M24A_MAP2_BS"/>
</dbReference>
<protein>
    <recommendedName>
        <fullName evidence="8">Methionine aminopeptidase 2</fullName>
        <shortName evidence="8">MAP 2</shortName>
        <shortName evidence="8">MetAP 2</shortName>
        <ecNumber evidence="8">3.4.11.18</ecNumber>
    </recommendedName>
    <alternativeName>
        <fullName evidence="8">Peptidase M</fullName>
    </alternativeName>
</protein>
<feature type="compositionally biased region" description="Acidic residues" evidence="10">
    <location>
        <begin position="42"/>
        <end position="52"/>
    </location>
</feature>
<dbReference type="Gene3D" id="1.10.10.10">
    <property type="entry name" value="Winged helix-like DNA-binding domain superfamily/Winged helix DNA-binding domain"/>
    <property type="match status" value="1"/>
</dbReference>
<evidence type="ECO:0000256" key="7">
    <source>
        <dbReference type="ARBA" id="ARBA00022801"/>
    </source>
</evidence>
<name>A0A4U0XHD7_9PEZI</name>
<evidence type="ECO:0000256" key="3">
    <source>
        <dbReference type="ARBA" id="ARBA00022438"/>
    </source>
</evidence>
<dbReference type="InterPro" id="IPR036005">
    <property type="entry name" value="Creatinase/aminopeptidase-like"/>
</dbReference>
<keyword evidence="6 8" id="KW-0479">Metal-binding</keyword>
<dbReference type="InterPro" id="IPR001714">
    <property type="entry name" value="Pept_M24_MAP"/>
</dbReference>
<organism evidence="12 13">
    <name type="scientific">Friedmanniomyces simplex</name>
    <dbReference type="NCBI Taxonomy" id="329884"/>
    <lineage>
        <taxon>Eukaryota</taxon>
        <taxon>Fungi</taxon>
        <taxon>Dikarya</taxon>
        <taxon>Ascomycota</taxon>
        <taxon>Pezizomycotina</taxon>
        <taxon>Dothideomycetes</taxon>
        <taxon>Dothideomycetidae</taxon>
        <taxon>Mycosphaerellales</taxon>
        <taxon>Teratosphaeriaceae</taxon>
        <taxon>Friedmanniomyces</taxon>
    </lineage>
</organism>
<comment type="function">
    <text evidence="8 9">Cotranslationally removes the N-terminal methionine from nascent proteins. The N-terminal methionine is often cleaved when the second residue in the primary sequence is small and uncharged (Met-Ala-, Cys, Gly, Pro, Ser, Thr, or Val).</text>
</comment>
<evidence type="ECO:0000256" key="9">
    <source>
        <dbReference type="RuleBase" id="RU003653"/>
    </source>
</evidence>
<dbReference type="InterPro" id="IPR036388">
    <property type="entry name" value="WH-like_DNA-bd_sf"/>
</dbReference>
<feature type="binding site" evidence="8">
    <location>
        <position position="244"/>
    </location>
    <ligand>
        <name>a divalent metal cation</name>
        <dbReference type="ChEBI" id="CHEBI:60240"/>
        <label>1</label>
    </ligand>
</feature>